<dbReference type="AlphaFoldDB" id="A0A1E3H0F0"/>
<accession>A0A1E3H0F0</accession>
<organism evidence="2 3">
    <name type="scientific">Methylobrevis pamukkalensis</name>
    <dbReference type="NCBI Taxonomy" id="1439726"/>
    <lineage>
        <taxon>Bacteria</taxon>
        <taxon>Pseudomonadati</taxon>
        <taxon>Pseudomonadota</taxon>
        <taxon>Alphaproteobacteria</taxon>
        <taxon>Hyphomicrobiales</taxon>
        <taxon>Pleomorphomonadaceae</taxon>
        <taxon>Methylobrevis</taxon>
    </lineage>
</organism>
<keyword evidence="1" id="KW-0472">Membrane</keyword>
<dbReference type="EMBL" id="MCRJ01000075">
    <property type="protein sequence ID" value="ODN69764.1"/>
    <property type="molecule type" value="Genomic_DNA"/>
</dbReference>
<evidence type="ECO:0000313" key="3">
    <source>
        <dbReference type="Proteomes" id="UP000094622"/>
    </source>
</evidence>
<gene>
    <name evidence="2" type="ORF">A6302_02931</name>
</gene>
<evidence type="ECO:0008006" key="4">
    <source>
        <dbReference type="Google" id="ProtNLM"/>
    </source>
</evidence>
<keyword evidence="3" id="KW-1185">Reference proteome</keyword>
<proteinExistence type="predicted"/>
<sequence length="279" mass="29234">MTDLDARMAGDRVDGTGARTYDHLLVRRLPWRARGLRPARVAAVFAAFLLAEAELGRRFALIDLPALWAVLAAALVVAVVGALALAVALRDIWRNGAAGFGHALATAALLALVFAPFAAVAAVASARAPLPAVTTDPLDPPPLATLRVPGAFDPDHMRRQHAAAPDLVGRRFTLSTVELHAAARATAVDLGWHLRRDDEPDSEDTGGGFAAEVDTPVLSISGEVAVRIRATPSGARIDLSAATPALPHDLGLDAWRVRGFLAPSTRSCANPPTSESADE</sequence>
<comment type="caution">
    <text evidence="2">The sequence shown here is derived from an EMBL/GenBank/DDBJ whole genome shotgun (WGS) entry which is preliminary data.</text>
</comment>
<feature type="transmembrane region" description="Helical" evidence="1">
    <location>
        <begin position="66"/>
        <end position="89"/>
    </location>
</feature>
<keyword evidence="1" id="KW-0812">Transmembrane</keyword>
<reference evidence="2 3" key="1">
    <citation type="submission" date="2016-07" db="EMBL/GenBank/DDBJ databases">
        <title>Draft Genome Sequence of Methylobrevis pamukkalensis PK2.</title>
        <authorList>
            <person name="Vasilenko O.V."/>
            <person name="Doronina N.V."/>
            <person name="Shmareva M.N."/>
            <person name="Tarlachkov S.V."/>
            <person name="Mustakhimov I."/>
            <person name="Trotsenko Y.A."/>
        </authorList>
    </citation>
    <scope>NUCLEOTIDE SEQUENCE [LARGE SCALE GENOMIC DNA]</scope>
    <source>
        <strain evidence="2 3">PK2</strain>
    </source>
</reference>
<feature type="transmembrane region" description="Helical" evidence="1">
    <location>
        <begin position="101"/>
        <end position="124"/>
    </location>
</feature>
<evidence type="ECO:0000256" key="1">
    <source>
        <dbReference type="SAM" id="Phobius"/>
    </source>
</evidence>
<name>A0A1E3H0F0_9HYPH</name>
<evidence type="ECO:0000313" key="2">
    <source>
        <dbReference type="EMBL" id="ODN69764.1"/>
    </source>
</evidence>
<dbReference type="Proteomes" id="UP000094622">
    <property type="component" value="Unassembled WGS sequence"/>
</dbReference>
<keyword evidence="1" id="KW-1133">Transmembrane helix</keyword>
<protein>
    <recommendedName>
        <fullName evidence="4">DUF1499 domain-containing protein</fullName>
    </recommendedName>
</protein>